<evidence type="ECO:0000313" key="2">
    <source>
        <dbReference type="RefSeq" id="XP_056854590.1"/>
    </source>
</evidence>
<name>A0A9W3CSU2_RAPSA</name>
<dbReference type="RefSeq" id="XP_056854590.1">
    <property type="nucleotide sequence ID" value="XM_056998610.1"/>
</dbReference>
<accession>A0A9W3CSU2</accession>
<protein>
    <submittedName>
        <fullName evidence="2">Uncharacterized protein LOC130504039</fullName>
    </submittedName>
</protein>
<dbReference type="KEGG" id="rsz:130504039"/>
<reference evidence="1" key="1">
    <citation type="journal article" date="2019" name="Database">
        <title>The radish genome database (RadishGD): an integrated information resource for radish genomics.</title>
        <authorList>
            <person name="Yu H.J."/>
            <person name="Baek S."/>
            <person name="Lee Y.J."/>
            <person name="Cho A."/>
            <person name="Mun J.H."/>
        </authorList>
    </citation>
    <scope>NUCLEOTIDE SEQUENCE [LARGE SCALE GENOMIC DNA]</scope>
    <source>
        <strain evidence="1">cv. WK10039</strain>
    </source>
</reference>
<organism evidence="1 2">
    <name type="scientific">Raphanus sativus</name>
    <name type="common">Radish</name>
    <name type="synonym">Raphanus raphanistrum var. sativus</name>
    <dbReference type="NCBI Taxonomy" id="3726"/>
    <lineage>
        <taxon>Eukaryota</taxon>
        <taxon>Viridiplantae</taxon>
        <taxon>Streptophyta</taxon>
        <taxon>Embryophyta</taxon>
        <taxon>Tracheophyta</taxon>
        <taxon>Spermatophyta</taxon>
        <taxon>Magnoliopsida</taxon>
        <taxon>eudicotyledons</taxon>
        <taxon>Gunneridae</taxon>
        <taxon>Pentapetalae</taxon>
        <taxon>rosids</taxon>
        <taxon>malvids</taxon>
        <taxon>Brassicales</taxon>
        <taxon>Brassicaceae</taxon>
        <taxon>Brassiceae</taxon>
        <taxon>Raphanus</taxon>
    </lineage>
</organism>
<gene>
    <name evidence="2" type="primary">LOC130504039</name>
</gene>
<dbReference type="Proteomes" id="UP000504610">
    <property type="component" value="Chromosome 2"/>
</dbReference>
<evidence type="ECO:0000313" key="1">
    <source>
        <dbReference type="Proteomes" id="UP000504610"/>
    </source>
</evidence>
<keyword evidence="1" id="KW-1185">Reference proteome</keyword>
<sequence length="230" mass="26501">MQMGKLVRVRSGHWSKTDDDVWTFNQDPSEMEQFIIASSNEEFESLKNLVREELCIAPQTPVVLSYQLPLQMLMPSESTSAPTRLLSSGDVEVMMSVHEWTNEVQIYATSGAANVAKFQFLFREPFTVGDTTYLSGGITEKAHLERIYDMMGRDEICCSARMLTEILTEDKLVLLYRFSLEMEKARQMFEQTTTAVVNLDRDDVQMDEIERELCSKGKKKPPDFWLFRLP</sequence>
<proteinExistence type="predicted"/>
<dbReference type="GeneID" id="130504039"/>
<dbReference type="AlphaFoldDB" id="A0A9W3CSU2"/>
<reference evidence="2" key="2">
    <citation type="submission" date="2025-08" db="UniProtKB">
        <authorList>
            <consortium name="RefSeq"/>
        </authorList>
    </citation>
    <scope>IDENTIFICATION</scope>
    <source>
        <tissue evidence="2">Leaf</tissue>
    </source>
</reference>
<dbReference type="OrthoDB" id="1113130at2759"/>